<accession>A0ABN8R5R7</accession>
<organism evidence="7 8">
    <name type="scientific">Porites lobata</name>
    <dbReference type="NCBI Taxonomy" id="104759"/>
    <lineage>
        <taxon>Eukaryota</taxon>
        <taxon>Metazoa</taxon>
        <taxon>Cnidaria</taxon>
        <taxon>Anthozoa</taxon>
        <taxon>Hexacorallia</taxon>
        <taxon>Scleractinia</taxon>
        <taxon>Fungiina</taxon>
        <taxon>Poritidae</taxon>
        <taxon>Porites</taxon>
    </lineage>
</organism>
<gene>
    <name evidence="7" type="ORF">PLOB_00014758</name>
</gene>
<keyword evidence="3 4" id="KW-0072">Autophagy</keyword>
<evidence type="ECO:0000256" key="1">
    <source>
        <dbReference type="ARBA" id="ARBA00004329"/>
    </source>
</evidence>
<keyword evidence="8" id="KW-1185">Reference proteome</keyword>
<reference evidence="7 8" key="1">
    <citation type="submission" date="2022-05" db="EMBL/GenBank/DDBJ databases">
        <authorList>
            <consortium name="Genoscope - CEA"/>
            <person name="William W."/>
        </authorList>
    </citation>
    <scope>NUCLEOTIDE SEQUENCE [LARGE SCALE GENOMIC DNA]</scope>
</reference>
<dbReference type="InterPro" id="IPR036570">
    <property type="entry name" value="HORMA_dom_sf"/>
</dbReference>
<dbReference type="PANTHER" id="PTHR13430">
    <property type="match status" value="1"/>
</dbReference>
<comment type="similarity">
    <text evidence="2 4">Belongs to the ATG13 family. Metazoan subfamily.</text>
</comment>
<dbReference type="EMBL" id="CALNXK010000189">
    <property type="protein sequence ID" value="CAH3174231.1"/>
    <property type="molecule type" value="Genomic_DNA"/>
</dbReference>
<proteinExistence type="inferred from homology"/>
<evidence type="ECO:0000256" key="4">
    <source>
        <dbReference type="RuleBase" id="RU361214"/>
    </source>
</evidence>
<evidence type="ECO:0000313" key="8">
    <source>
        <dbReference type="Proteomes" id="UP001159405"/>
    </source>
</evidence>
<sequence length="481" mass="53109">MVEMAESPRALGVQEEKDLKKFLKFLSLKAVQVIVQSRLGEKIHTKSKPNSMGQDWFNLAVNDHPDVAAEVKKVTSGRLPSKENPMCVEISLKTNEGESMVLETWCLGMNDRVDSNAKVTYTVYNRIGMLLKSLVSVTRVTPAYQLSRKQGTDFMMCYKVYFGQVSFQELGEGFQSLRVGSIGTPVGSITLSAAYRTRLTLPERQQVMVQSNHFSSELVKMSPDQLDGVLPCVPGGHGMFDLSAEARHHIAEQIANATETEVTQCATVSSNTPPSAAHRLRAASPPPGLRRVSQENHSAIQQKIDRQRTFCKPINCAQIRTKGAFVSSADTSEMSMLPNLSATPPFATLLRKDEDSKPSCLPPDSNLKNSLTMLTRKDSSSDKLESRRPSTVPPPTPSQLGWDDDFVMVELKPAFASHSGTSAGDLGSFFRECQAAPPLSLFQDNELLTLDNVMERLDGELCGFRENAFKFDELLADLKQR</sequence>
<feature type="compositionally biased region" description="Basic and acidic residues" evidence="5">
    <location>
        <begin position="375"/>
        <end position="388"/>
    </location>
</feature>
<comment type="subcellular location">
    <subcellularLocation>
        <location evidence="1">Preautophagosomal structure</location>
    </subcellularLocation>
</comment>
<protein>
    <recommendedName>
        <fullName evidence="4">Autophagy-related protein 13</fullName>
    </recommendedName>
</protein>
<evidence type="ECO:0000313" key="7">
    <source>
        <dbReference type="EMBL" id="CAH3174231.1"/>
    </source>
</evidence>
<evidence type="ECO:0000256" key="3">
    <source>
        <dbReference type="ARBA" id="ARBA00023006"/>
    </source>
</evidence>
<dbReference type="Pfam" id="PF10033">
    <property type="entry name" value="ATG13"/>
    <property type="match status" value="1"/>
</dbReference>
<dbReference type="Gene3D" id="3.30.900.10">
    <property type="entry name" value="HORMA domain"/>
    <property type="match status" value="1"/>
</dbReference>
<name>A0ABN8R5R7_9CNID</name>
<dbReference type="Proteomes" id="UP001159405">
    <property type="component" value="Unassembled WGS sequence"/>
</dbReference>
<dbReference type="PANTHER" id="PTHR13430:SF4">
    <property type="entry name" value="AUTOPHAGY-RELATED PROTEIN 13"/>
    <property type="match status" value="1"/>
</dbReference>
<evidence type="ECO:0000256" key="2">
    <source>
        <dbReference type="ARBA" id="ARBA00007341"/>
    </source>
</evidence>
<comment type="caution">
    <text evidence="7">The sequence shown here is derived from an EMBL/GenBank/DDBJ whole genome shotgun (WGS) entry which is preliminary data.</text>
</comment>
<feature type="domain" description="Autophagy-related protein 13 N-terminal" evidence="6">
    <location>
        <begin position="28"/>
        <end position="95"/>
    </location>
</feature>
<dbReference type="InterPro" id="IPR040182">
    <property type="entry name" value="ATG13"/>
</dbReference>
<evidence type="ECO:0000259" key="6">
    <source>
        <dbReference type="Pfam" id="PF10033"/>
    </source>
</evidence>
<feature type="region of interest" description="Disordered" evidence="5">
    <location>
        <begin position="353"/>
        <end position="401"/>
    </location>
</feature>
<dbReference type="InterPro" id="IPR018731">
    <property type="entry name" value="Atg13_N"/>
</dbReference>
<evidence type="ECO:0000256" key="5">
    <source>
        <dbReference type="SAM" id="MobiDB-lite"/>
    </source>
</evidence>
<feature type="region of interest" description="Disordered" evidence="5">
    <location>
        <begin position="268"/>
        <end position="300"/>
    </location>
</feature>